<keyword evidence="2" id="KW-1185">Reference proteome</keyword>
<comment type="caution">
    <text evidence="1">The sequence shown here is derived from an EMBL/GenBank/DDBJ whole genome shotgun (WGS) entry which is preliminary data.</text>
</comment>
<name>A0ACC2JSR7_9PEZI</name>
<organism evidence="1 2">
    <name type="scientific">Lasiodiplodia mahajangana</name>
    <dbReference type="NCBI Taxonomy" id="1108764"/>
    <lineage>
        <taxon>Eukaryota</taxon>
        <taxon>Fungi</taxon>
        <taxon>Dikarya</taxon>
        <taxon>Ascomycota</taxon>
        <taxon>Pezizomycotina</taxon>
        <taxon>Dothideomycetes</taxon>
        <taxon>Dothideomycetes incertae sedis</taxon>
        <taxon>Botryosphaeriales</taxon>
        <taxon>Botryosphaeriaceae</taxon>
        <taxon>Lasiodiplodia</taxon>
    </lineage>
</organism>
<dbReference type="Proteomes" id="UP001153332">
    <property type="component" value="Unassembled WGS sequence"/>
</dbReference>
<proteinExistence type="predicted"/>
<evidence type="ECO:0000313" key="2">
    <source>
        <dbReference type="Proteomes" id="UP001153332"/>
    </source>
</evidence>
<accession>A0ACC2JSR7</accession>
<dbReference type="EMBL" id="JAPUUL010000511">
    <property type="protein sequence ID" value="KAJ8130389.1"/>
    <property type="molecule type" value="Genomic_DNA"/>
</dbReference>
<protein>
    <submittedName>
        <fullName evidence="1">Uncharacterized protein</fullName>
    </submittedName>
</protein>
<sequence>MSSSHEQRTTRQTDESHNTKLYLSIYIFRGEPDVYQKRHVLAYFRSADDPSFYETVHIIRHDHKSPWKVDRVHMKTEWAMNDDYLYHCDGGALLVPKGQEVVPVNIMAAIPVENREGDWNCQTFLLEGLRALATAGYQTQEWYNEVENALIDRLLDGAIG</sequence>
<gene>
    <name evidence="1" type="ORF">O1611_g3240</name>
</gene>
<evidence type="ECO:0000313" key="1">
    <source>
        <dbReference type="EMBL" id="KAJ8130389.1"/>
    </source>
</evidence>
<reference evidence="1" key="1">
    <citation type="submission" date="2022-12" db="EMBL/GenBank/DDBJ databases">
        <title>Genome Sequence of Lasiodiplodia mahajangana.</title>
        <authorList>
            <person name="Buettner E."/>
        </authorList>
    </citation>
    <scope>NUCLEOTIDE SEQUENCE</scope>
    <source>
        <strain evidence="1">VT137</strain>
    </source>
</reference>